<protein>
    <submittedName>
        <fullName evidence="2">Uncharacterized protein</fullName>
    </submittedName>
</protein>
<feature type="region of interest" description="Disordered" evidence="1">
    <location>
        <begin position="110"/>
        <end position="148"/>
    </location>
</feature>
<dbReference type="HOGENOM" id="CLU_025747_0_0_1"/>
<dbReference type="AlphaFoldDB" id="D8QKE6"/>
<proteinExistence type="predicted"/>
<name>D8QKE6_SCHCM</name>
<feature type="compositionally biased region" description="Basic and acidic residues" evidence="1">
    <location>
        <begin position="114"/>
        <end position="129"/>
    </location>
</feature>
<sequence>MLIKFIPEAPQPTVLFSLAFPELEERGVQKPHAWNIQLSALSNEDLEVPSDSHALDKAAGIPSLLDEVLFDVPARAVSCRYQDGAVLQWRMEGVECLRALSRVLEDVNESAAQQERDEQRSRAEQKKAAGQESLNSPPATAKTHRHKKQRSLLMSLVASIVPHHSHSRSTPSSPTTPSLPSTSEASTPQDDFMLALQASQTVKQPGLSPRALRRRARSTLVDAFRRFVLPELSRRFPVHGYYVWVLQSMLRRTLARMSELVDMFGGRVPDMRPGMHFLPDTSVPSSIFYSSDEEDGDNESTDDESSVHTPSSAHFGSIPARHHLTSTSSYHTCRSTTTLPPAEVAEYRGFFELTRRLRSLLLACHVRQEQMQNEQRHREAVLEVRSRRRAWLNRALVPGRIGAISQSGLAMPFQSSRLAQAVWTADDWEYAPDPPRDALAELIACGEDVSRLTAGLRRTRSTASDMLFPVSEVDGECEDEDAAAREFELELGMGDLSLTDEPVPVPSLAEERVPWAAGGSDSDEEPVALQAPPLVPRRRTRSMHQQRMDVKTPAQLGIVQPSAGVTEFGALKPLSQVERVLGEEDEFTLGMDVPVSVGR</sequence>
<dbReference type="InParanoid" id="D8QKE6"/>
<feature type="region of interest" description="Disordered" evidence="1">
    <location>
        <begin position="288"/>
        <end position="318"/>
    </location>
</feature>
<dbReference type="Proteomes" id="UP000007431">
    <property type="component" value="Unassembled WGS sequence"/>
</dbReference>
<organism evidence="3">
    <name type="scientific">Schizophyllum commune (strain H4-8 / FGSC 9210)</name>
    <name type="common">Split gill fungus</name>
    <dbReference type="NCBI Taxonomy" id="578458"/>
    <lineage>
        <taxon>Eukaryota</taxon>
        <taxon>Fungi</taxon>
        <taxon>Dikarya</taxon>
        <taxon>Basidiomycota</taxon>
        <taxon>Agaricomycotina</taxon>
        <taxon>Agaricomycetes</taxon>
        <taxon>Agaricomycetidae</taxon>
        <taxon>Agaricales</taxon>
        <taxon>Schizophyllaceae</taxon>
        <taxon>Schizophyllum</taxon>
    </lineage>
</organism>
<dbReference type="GeneID" id="9593401"/>
<dbReference type="RefSeq" id="XP_003026609.1">
    <property type="nucleotide sequence ID" value="XM_003026563.1"/>
</dbReference>
<feature type="compositionally biased region" description="Acidic residues" evidence="1">
    <location>
        <begin position="291"/>
        <end position="304"/>
    </location>
</feature>
<feature type="compositionally biased region" description="Low complexity" evidence="1">
    <location>
        <begin position="168"/>
        <end position="187"/>
    </location>
</feature>
<keyword evidence="3" id="KW-1185">Reference proteome</keyword>
<reference evidence="2 3" key="1">
    <citation type="journal article" date="2010" name="Nat. Biotechnol.">
        <title>Genome sequence of the model mushroom Schizophyllum commune.</title>
        <authorList>
            <person name="Ohm R.A."/>
            <person name="de Jong J.F."/>
            <person name="Lugones L.G."/>
            <person name="Aerts A."/>
            <person name="Kothe E."/>
            <person name="Stajich J.E."/>
            <person name="de Vries R.P."/>
            <person name="Record E."/>
            <person name="Levasseur A."/>
            <person name="Baker S.E."/>
            <person name="Bartholomew K.A."/>
            <person name="Coutinho P.M."/>
            <person name="Erdmann S."/>
            <person name="Fowler T.J."/>
            <person name="Gathman A.C."/>
            <person name="Lombard V."/>
            <person name="Henrissat B."/>
            <person name="Knabe N."/>
            <person name="Kuees U."/>
            <person name="Lilly W.W."/>
            <person name="Lindquist E."/>
            <person name="Lucas S."/>
            <person name="Magnuson J.K."/>
            <person name="Piumi F."/>
            <person name="Raudaskoski M."/>
            <person name="Salamov A."/>
            <person name="Schmutz J."/>
            <person name="Schwarze F.W.M.R."/>
            <person name="vanKuyk P.A."/>
            <person name="Horton J.S."/>
            <person name="Grigoriev I.V."/>
            <person name="Woesten H.A.B."/>
        </authorList>
    </citation>
    <scope>NUCLEOTIDE SEQUENCE [LARGE SCALE GENOMIC DNA]</scope>
    <source>
        <strain evidence="3">H4-8 / FGSC 9210</strain>
    </source>
</reference>
<evidence type="ECO:0000256" key="1">
    <source>
        <dbReference type="SAM" id="MobiDB-lite"/>
    </source>
</evidence>
<accession>D8QKE6</accession>
<dbReference type="VEuPathDB" id="FungiDB:SCHCODRAFT_02521148"/>
<dbReference type="OrthoDB" id="3224257at2759"/>
<dbReference type="OMA" id="RAWSCRD"/>
<evidence type="ECO:0000313" key="3">
    <source>
        <dbReference type="Proteomes" id="UP000007431"/>
    </source>
</evidence>
<feature type="region of interest" description="Disordered" evidence="1">
    <location>
        <begin position="163"/>
        <end position="187"/>
    </location>
</feature>
<gene>
    <name evidence="2" type="ORF">SCHCODRAFT_238492</name>
</gene>
<evidence type="ECO:0000313" key="2">
    <source>
        <dbReference type="EMBL" id="EFI91706.1"/>
    </source>
</evidence>
<dbReference type="eggNOG" id="ENOG502SE8V">
    <property type="taxonomic scope" value="Eukaryota"/>
</dbReference>
<dbReference type="EMBL" id="GL377316">
    <property type="protein sequence ID" value="EFI91706.1"/>
    <property type="molecule type" value="Genomic_DNA"/>
</dbReference>
<dbReference type="KEGG" id="scm:SCHCO_02521148"/>